<evidence type="ECO:0000313" key="2">
    <source>
        <dbReference type="Proteomes" id="UP000003656"/>
    </source>
</evidence>
<comment type="caution">
    <text evidence="1">The sequence shown here is derived from an EMBL/GenBank/DDBJ whole genome shotgun (WGS) entry which is preliminary data.</text>
</comment>
<organism evidence="1 2">
    <name type="scientific">Bifidobacterium gallicum DSM 20093 = LMG 11596</name>
    <dbReference type="NCBI Taxonomy" id="561180"/>
    <lineage>
        <taxon>Bacteria</taxon>
        <taxon>Bacillati</taxon>
        <taxon>Actinomycetota</taxon>
        <taxon>Actinomycetes</taxon>
        <taxon>Bifidobacteriales</taxon>
        <taxon>Bifidobacteriaceae</taxon>
        <taxon>Bifidobacterium</taxon>
    </lineage>
</organism>
<name>D1NTC4_9BIFI</name>
<dbReference type="Proteomes" id="UP000003656">
    <property type="component" value="Unassembled WGS sequence"/>
</dbReference>
<reference evidence="1 2" key="1">
    <citation type="submission" date="2009-11" db="EMBL/GenBank/DDBJ databases">
        <authorList>
            <person name="Weinstock G."/>
            <person name="Sodergren E."/>
            <person name="Clifton S."/>
            <person name="Fulton L."/>
            <person name="Fulton B."/>
            <person name="Courtney L."/>
            <person name="Fronick C."/>
            <person name="Harrison M."/>
            <person name="Strong C."/>
            <person name="Farmer C."/>
            <person name="Delahaunty K."/>
            <person name="Markovic C."/>
            <person name="Hall O."/>
            <person name="Minx P."/>
            <person name="Tomlinson C."/>
            <person name="Mitreva M."/>
            <person name="Nelson J."/>
            <person name="Hou S."/>
            <person name="Wollam A."/>
            <person name="Pepin K.H."/>
            <person name="Johnson M."/>
            <person name="Bhonagiri V."/>
            <person name="Nash W.E."/>
            <person name="Warren W."/>
            <person name="Chinwalla A."/>
            <person name="Mardis E.R."/>
            <person name="Wilson R.K."/>
        </authorList>
    </citation>
    <scope>NUCLEOTIDE SEQUENCE [LARGE SCALE GENOMIC DNA]</scope>
    <source>
        <strain evidence="1 2">DSM 20093</strain>
    </source>
</reference>
<dbReference type="STRING" id="561180.BIFGAL_03081"/>
<sequence length="47" mass="4860">MSQLVAHTLNVMIANTVTMVLVDALSSVNGASVMGGWDAWVAVLGND</sequence>
<protein>
    <submittedName>
        <fullName evidence="1">Uncharacterized protein</fullName>
    </submittedName>
</protein>
<evidence type="ECO:0000313" key="1">
    <source>
        <dbReference type="EMBL" id="EFA22978.1"/>
    </source>
</evidence>
<proteinExistence type="predicted"/>
<accession>D1NTC4</accession>
<dbReference type="AlphaFoldDB" id="D1NTC4"/>
<dbReference type="EMBL" id="ABXB03000002">
    <property type="protein sequence ID" value="EFA22978.1"/>
    <property type="molecule type" value="Genomic_DNA"/>
</dbReference>
<gene>
    <name evidence="1" type="ORF">BIFGAL_03081</name>
</gene>